<dbReference type="EMBL" id="JBGBPQ010000015">
    <property type="protein sequence ID" value="KAL1510722.1"/>
    <property type="molecule type" value="Genomic_DNA"/>
</dbReference>
<reference evidence="9 10" key="1">
    <citation type="journal article" date="2024" name="Science">
        <title>Giant polyketide synthase enzymes in the biosynthesis of giant marine polyether toxins.</title>
        <authorList>
            <person name="Fallon T.R."/>
            <person name="Shende V.V."/>
            <person name="Wierzbicki I.H."/>
            <person name="Pendleton A.L."/>
            <person name="Watervoot N.F."/>
            <person name="Auber R.P."/>
            <person name="Gonzalez D.J."/>
            <person name="Wisecaver J.H."/>
            <person name="Moore B.S."/>
        </authorList>
    </citation>
    <scope>NUCLEOTIDE SEQUENCE [LARGE SCALE GENOMIC DNA]</scope>
    <source>
        <strain evidence="9 10">12B1</strain>
    </source>
</reference>
<evidence type="ECO:0000256" key="4">
    <source>
        <dbReference type="ARBA" id="ARBA00023136"/>
    </source>
</evidence>
<evidence type="ECO:0000256" key="1">
    <source>
        <dbReference type="ARBA" id="ARBA00004141"/>
    </source>
</evidence>
<gene>
    <name evidence="9" type="ORF">AB1Y20_007011</name>
</gene>
<organism evidence="9 10">
    <name type="scientific">Prymnesium parvum</name>
    <name type="common">Toxic golden alga</name>
    <dbReference type="NCBI Taxonomy" id="97485"/>
    <lineage>
        <taxon>Eukaryota</taxon>
        <taxon>Haptista</taxon>
        <taxon>Haptophyta</taxon>
        <taxon>Prymnesiophyceae</taxon>
        <taxon>Prymnesiales</taxon>
        <taxon>Prymnesiaceae</taxon>
        <taxon>Prymnesium</taxon>
    </lineage>
</organism>
<evidence type="ECO:0000256" key="6">
    <source>
        <dbReference type="SAM" id="MobiDB-lite"/>
    </source>
</evidence>
<dbReference type="InterPro" id="IPR032816">
    <property type="entry name" value="VTT_dom"/>
</dbReference>
<evidence type="ECO:0000313" key="10">
    <source>
        <dbReference type="Proteomes" id="UP001515480"/>
    </source>
</evidence>
<dbReference type="PANTHER" id="PTHR43220">
    <property type="match status" value="1"/>
</dbReference>
<name>A0AB34IZY5_PRYPA</name>
<protein>
    <recommendedName>
        <fullName evidence="8">VTT domain-containing protein</fullName>
    </recommendedName>
</protein>
<evidence type="ECO:0000259" key="8">
    <source>
        <dbReference type="Pfam" id="PF09335"/>
    </source>
</evidence>
<evidence type="ECO:0000313" key="9">
    <source>
        <dbReference type="EMBL" id="KAL1510722.1"/>
    </source>
</evidence>
<comment type="subcellular location">
    <subcellularLocation>
        <location evidence="1">Membrane</location>
        <topology evidence="1">Multi-pass membrane protein</topology>
    </subcellularLocation>
</comment>
<keyword evidence="2 7" id="KW-0812">Transmembrane</keyword>
<proteinExistence type="inferred from homology"/>
<sequence>MAPSPRKASPRRPSPGRTARKAASAPTPTRSDGAATAPAPRLRKASSGAAVASPPPPPPRDENAFWKSVGVYACCVSSLAVLLAIVLRHAPPVEGNACDSLRLTDLFLAEDKRQTVIDLSKCATAYQKQNEGFVLSIFMLTYIGLKMFAIPAAFTLCVLSGAIFPLWQAQLCTGIGEAVGSSCCYLLSKAIARPVVERLFAAKLAMLQQRAELEREHMLLFNFFLRLTPLAPNWFINVASPIIGVPLAPFFIASLFGTQVTLFFQCGLGAALRTVGEEGFSPFSWESKKKGMLLVVFMGFVQMVPIALIRHKKRVAAEAASKKKET</sequence>
<feature type="transmembrane region" description="Helical" evidence="7">
    <location>
        <begin position="291"/>
        <end position="309"/>
    </location>
</feature>
<evidence type="ECO:0000256" key="3">
    <source>
        <dbReference type="ARBA" id="ARBA00022989"/>
    </source>
</evidence>
<keyword evidence="4 7" id="KW-0472">Membrane</keyword>
<keyword evidence="10" id="KW-1185">Reference proteome</keyword>
<dbReference type="GO" id="GO:0016020">
    <property type="term" value="C:membrane"/>
    <property type="evidence" value="ECO:0007669"/>
    <property type="project" value="UniProtKB-SubCell"/>
</dbReference>
<dbReference type="PANTHER" id="PTHR43220:SF18">
    <property type="entry name" value="TRANSMEMBRANE PROTEIN 41B"/>
    <property type="match status" value="1"/>
</dbReference>
<feature type="region of interest" description="Disordered" evidence="6">
    <location>
        <begin position="1"/>
        <end position="59"/>
    </location>
</feature>
<keyword evidence="3 7" id="KW-1133">Transmembrane helix</keyword>
<dbReference type="Proteomes" id="UP001515480">
    <property type="component" value="Unassembled WGS sequence"/>
</dbReference>
<evidence type="ECO:0000256" key="5">
    <source>
        <dbReference type="ARBA" id="ARBA00025797"/>
    </source>
</evidence>
<accession>A0AB34IZY5</accession>
<comment type="similarity">
    <text evidence="5">Belongs to the TMEM41 family.</text>
</comment>
<feature type="domain" description="VTT" evidence="8">
    <location>
        <begin position="155"/>
        <end position="270"/>
    </location>
</feature>
<evidence type="ECO:0000256" key="2">
    <source>
        <dbReference type="ARBA" id="ARBA00022692"/>
    </source>
</evidence>
<evidence type="ECO:0000256" key="7">
    <source>
        <dbReference type="SAM" id="Phobius"/>
    </source>
</evidence>
<dbReference type="Pfam" id="PF09335">
    <property type="entry name" value="VTT_dom"/>
    <property type="match status" value="1"/>
</dbReference>
<dbReference type="GO" id="GO:0000045">
    <property type="term" value="P:autophagosome assembly"/>
    <property type="evidence" value="ECO:0007669"/>
    <property type="project" value="TreeGrafter"/>
</dbReference>
<feature type="transmembrane region" description="Helical" evidence="7">
    <location>
        <begin position="64"/>
        <end position="87"/>
    </location>
</feature>
<dbReference type="InterPro" id="IPR045014">
    <property type="entry name" value="TM41A/B"/>
</dbReference>
<comment type="caution">
    <text evidence="9">The sequence shown here is derived from an EMBL/GenBank/DDBJ whole genome shotgun (WGS) entry which is preliminary data.</text>
</comment>
<dbReference type="AlphaFoldDB" id="A0AB34IZY5"/>